<evidence type="ECO:0000256" key="1">
    <source>
        <dbReference type="ARBA" id="ARBA00006484"/>
    </source>
</evidence>
<evidence type="ECO:0000313" key="2">
    <source>
        <dbReference type="EMBL" id="RBW62198.1"/>
    </source>
</evidence>
<dbReference type="GO" id="GO:0030497">
    <property type="term" value="P:fatty acid elongation"/>
    <property type="evidence" value="ECO:0007669"/>
    <property type="project" value="TreeGrafter"/>
</dbReference>
<dbReference type="Gene3D" id="3.40.50.720">
    <property type="entry name" value="NAD(P)-binding Rossmann-like Domain"/>
    <property type="match status" value="1"/>
</dbReference>
<dbReference type="GO" id="GO:0016616">
    <property type="term" value="F:oxidoreductase activity, acting on the CH-OH group of donors, NAD or NADP as acceptor"/>
    <property type="evidence" value="ECO:0007669"/>
    <property type="project" value="TreeGrafter"/>
</dbReference>
<dbReference type="AlphaFoldDB" id="A0A366XD20"/>
<dbReference type="PRINTS" id="PR00080">
    <property type="entry name" value="SDRFAMILY"/>
</dbReference>
<dbReference type="RefSeq" id="WP_113821560.1">
    <property type="nucleotide sequence ID" value="NZ_QOCE01000003.1"/>
</dbReference>
<gene>
    <name evidence="2" type="ORF">DS909_00905</name>
</gene>
<dbReference type="InterPro" id="IPR036291">
    <property type="entry name" value="NAD(P)-bd_dom_sf"/>
</dbReference>
<dbReference type="PANTHER" id="PTHR42760:SF135">
    <property type="entry name" value="BLL7886 PROTEIN"/>
    <property type="match status" value="1"/>
</dbReference>
<dbReference type="PROSITE" id="PS00061">
    <property type="entry name" value="ADH_SHORT"/>
    <property type="match status" value="1"/>
</dbReference>
<evidence type="ECO:0000313" key="3">
    <source>
        <dbReference type="Proteomes" id="UP000252706"/>
    </source>
</evidence>
<protein>
    <submittedName>
        <fullName evidence="2">Gluconate 5-dehydrogenase</fullName>
    </submittedName>
</protein>
<sequence>MGEPSNLFSVRGKVACVTGASSGLGRRAATMLAQAGAHVIGVARRADALADWQNETQGETHAIACDILDRDVLGDLAHDMSKPFGAPDIVIHAAGINTRQVADDVTPQGWDTTLGLNLSTPFFLSQHLVPGMKAKGWGRIVNFASLQTTRAFPGGIAYGASKAGIAQLTRAMAEAWSPDGITANAIGPGFFRTELTAAVFNDPERAAGNAAQTCIGRNGEPNDLDGPLLFLCSEASAYVTGQVLMVDGGFTAK</sequence>
<dbReference type="SUPFAM" id="SSF51735">
    <property type="entry name" value="NAD(P)-binding Rossmann-fold domains"/>
    <property type="match status" value="1"/>
</dbReference>
<dbReference type="InterPro" id="IPR002347">
    <property type="entry name" value="SDR_fam"/>
</dbReference>
<reference evidence="2 3" key="1">
    <citation type="submission" date="2018-07" db="EMBL/GenBank/DDBJ databases">
        <title>Modular assembly of carbohydrate-degrading microbial communities in the ocean.</title>
        <authorList>
            <person name="Enke T.N."/>
            <person name="Datta M.S."/>
            <person name="Schwartzman J.A."/>
            <person name="Cermak N."/>
            <person name="Schmitz D.A."/>
            <person name="Barrere J."/>
            <person name="Cordero O.X."/>
        </authorList>
    </citation>
    <scope>NUCLEOTIDE SEQUENCE [LARGE SCALE GENOMIC DNA]</scope>
    <source>
        <strain evidence="2 3">C3M10</strain>
    </source>
</reference>
<dbReference type="PRINTS" id="PR00081">
    <property type="entry name" value="GDHRDH"/>
</dbReference>
<dbReference type="OrthoDB" id="9796652at2"/>
<accession>A0A366XD20</accession>
<dbReference type="EMBL" id="QOCE01000003">
    <property type="protein sequence ID" value="RBW62198.1"/>
    <property type="molecule type" value="Genomic_DNA"/>
</dbReference>
<dbReference type="PANTHER" id="PTHR42760">
    <property type="entry name" value="SHORT-CHAIN DEHYDROGENASES/REDUCTASES FAMILY MEMBER"/>
    <property type="match status" value="1"/>
</dbReference>
<comment type="similarity">
    <text evidence="1">Belongs to the short-chain dehydrogenases/reductases (SDR) family.</text>
</comment>
<dbReference type="Pfam" id="PF13561">
    <property type="entry name" value="adh_short_C2"/>
    <property type="match status" value="1"/>
</dbReference>
<dbReference type="Proteomes" id="UP000252706">
    <property type="component" value="Unassembled WGS sequence"/>
</dbReference>
<name>A0A366XD20_9RHOB</name>
<organism evidence="2 3">
    <name type="scientific">Phaeobacter gallaeciensis</name>
    <dbReference type="NCBI Taxonomy" id="60890"/>
    <lineage>
        <taxon>Bacteria</taxon>
        <taxon>Pseudomonadati</taxon>
        <taxon>Pseudomonadota</taxon>
        <taxon>Alphaproteobacteria</taxon>
        <taxon>Rhodobacterales</taxon>
        <taxon>Roseobacteraceae</taxon>
        <taxon>Phaeobacter</taxon>
    </lineage>
</organism>
<dbReference type="InterPro" id="IPR020904">
    <property type="entry name" value="Sc_DH/Rdtase_CS"/>
</dbReference>
<dbReference type="FunFam" id="3.40.50.720:FF:000084">
    <property type="entry name" value="Short-chain dehydrogenase reductase"/>
    <property type="match status" value="1"/>
</dbReference>
<proteinExistence type="inferred from homology"/>
<comment type="caution">
    <text evidence="2">The sequence shown here is derived from an EMBL/GenBank/DDBJ whole genome shotgun (WGS) entry which is preliminary data.</text>
</comment>